<keyword evidence="2 10" id="KW-0645">Protease</keyword>
<dbReference type="Proteomes" id="UP000184066">
    <property type="component" value="Unassembled WGS sequence"/>
</dbReference>
<accession>A0A1M7TG78</accession>
<dbReference type="Pfam" id="PF01435">
    <property type="entry name" value="Peptidase_M48"/>
    <property type="match status" value="1"/>
</dbReference>
<dbReference type="STRING" id="1189325.SAMN04488119_10688"/>
<dbReference type="SUPFAM" id="SSF48452">
    <property type="entry name" value="TPR-like"/>
    <property type="match status" value="1"/>
</dbReference>
<dbReference type="GO" id="GO:0004222">
    <property type="term" value="F:metalloendopeptidase activity"/>
    <property type="evidence" value="ECO:0007669"/>
    <property type="project" value="InterPro"/>
</dbReference>
<dbReference type="PANTHER" id="PTHR22726">
    <property type="entry name" value="METALLOENDOPEPTIDASE OMA1"/>
    <property type="match status" value="1"/>
</dbReference>
<reference evidence="10 11" key="1">
    <citation type="submission" date="2016-12" db="EMBL/GenBank/DDBJ databases">
        <authorList>
            <person name="Song W.-J."/>
            <person name="Kurnit D.M."/>
        </authorList>
    </citation>
    <scope>NUCLEOTIDE SEQUENCE [LARGE SCALE GENOMIC DNA]</scope>
    <source>
        <strain evidence="10 11">CGMCC 1.10808</strain>
    </source>
</reference>
<feature type="domain" description="Peptidase M48" evidence="9">
    <location>
        <begin position="36"/>
        <end position="228"/>
    </location>
</feature>
<keyword evidence="6" id="KW-0482">Metalloprotease</keyword>
<dbReference type="InterPro" id="IPR019734">
    <property type="entry name" value="TPR_rpt"/>
</dbReference>
<dbReference type="PROSITE" id="PS50005">
    <property type="entry name" value="TPR"/>
    <property type="match status" value="1"/>
</dbReference>
<name>A0A1M7TG78_9RHOB</name>
<organism evidence="10 11">
    <name type="scientific">Oceanicella actignis</name>
    <dbReference type="NCBI Taxonomy" id="1189325"/>
    <lineage>
        <taxon>Bacteria</taxon>
        <taxon>Pseudomonadati</taxon>
        <taxon>Pseudomonadota</taxon>
        <taxon>Alphaproteobacteria</taxon>
        <taxon>Rhodobacterales</taxon>
        <taxon>Paracoccaceae</taxon>
        <taxon>Oceanicella</taxon>
    </lineage>
</organism>
<keyword evidence="7" id="KW-0802">TPR repeat</keyword>
<dbReference type="InterPro" id="IPR001915">
    <property type="entry name" value="Peptidase_M48"/>
</dbReference>
<evidence type="ECO:0000256" key="7">
    <source>
        <dbReference type="PROSITE-ProRule" id="PRU00339"/>
    </source>
</evidence>
<feature type="repeat" description="TPR" evidence="7">
    <location>
        <begin position="309"/>
        <end position="342"/>
    </location>
</feature>
<keyword evidence="11" id="KW-1185">Reference proteome</keyword>
<evidence type="ECO:0000259" key="9">
    <source>
        <dbReference type="Pfam" id="PF01435"/>
    </source>
</evidence>
<dbReference type="GO" id="GO:0016020">
    <property type="term" value="C:membrane"/>
    <property type="evidence" value="ECO:0007669"/>
    <property type="project" value="TreeGrafter"/>
</dbReference>
<dbReference type="GO" id="GO:0046872">
    <property type="term" value="F:metal ion binding"/>
    <property type="evidence" value="ECO:0007669"/>
    <property type="project" value="UniProtKB-KW"/>
</dbReference>
<evidence type="ECO:0000256" key="3">
    <source>
        <dbReference type="ARBA" id="ARBA00022723"/>
    </source>
</evidence>
<dbReference type="EMBL" id="FRDL01000006">
    <property type="protein sequence ID" value="SHN69779.1"/>
    <property type="molecule type" value="Genomic_DNA"/>
</dbReference>
<keyword evidence="5" id="KW-0862">Zinc</keyword>
<evidence type="ECO:0000313" key="11">
    <source>
        <dbReference type="Proteomes" id="UP000184066"/>
    </source>
</evidence>
<proteinExistence type="predicted"/>
<keyword evidence="4" id="KW-0378">Hydrolase</keyword>
<dbReference type="AlphaFoldDB" id="A0A1M7TG78"/>
<evidence type="ECO:0000256" key="4">
    <source>
        <dbReference type="ARBA" id="ARBA00022801"/>
    </source>
</evidence>
<evidence type="ECO:0000256" key="5">
    <source>
        <dbReference type="ARBA" id="ARBA00022833"/>
    </source>
</evidence>
<dbReference type="Gene3D" id="3.30.2010.10">
    <property type="entry name" value="Metalloproteases ('zincins'), catalytic domain"/>
    <property type="match status" value="1"/>
</dbReference>
<dbReference type="OrthoDB" id="9814887at2"/>
<feature type="signal peptide" evidence="8">
    <location>
        <begin position="1"/>
        <end position="30"/>
    </location>
</feature>
<dbReference type="CDD" id="cd07324">
    <property type="entry name" value="M48C_Oma1-like"/>
    <property type="match status" value="1"/>
</dbReference>
<dbReference type="InterPro" id="IPR051156">
    <property type="entry name" value="Mito/Outer_Membr_Metalloprot"/>
</dbReference>
<evidence type="ECO:0000313" key="10">
    <source>
        <dbReference type="EMBL" id="SHN69779.1"/>
    </source>
</evidence>
<feature type="chain" id="PRO_5009929446" evidence="8">
    <location>
        <begin position="31"/>
        <end position="448"/>
    </location>
</feature>
<evidence type="ECO:0000256" key="2">
    <source>
        <dbReference type="ARBA" id="ARBA00022670"/>
    </source>
</evidence>
<evidence type="ECO:0000256" key="6">
    <source>
        <dbReference type="ARBA" id="ARBA00023049"/>
    </source>
</evidence>
<protein>
    <submittedName>
        <fullName evidence="10">Putative Zn-dependent protease, contains TPR repeats</fullName>
    </submittedName>
</protein>
<dbReference type="PANTHER" id="PTHR22726:SF1">
    <property type="entry name" value="METALLOENDOPEPTIDASE OMA1, MITOCHONDRIAL"/>
    <property type="match status" value="1"/>
</dbReference>
<dbReference type="InterPro" id="IPR011990">
    <property type="entry name" value="TPR-like_helical_dom_sf"/>
</dbReference>
<evidence type="ECO:0000256" key="8">
    <source>
        <dbReference type="SAM" id="SignalP"/>
    </source>
</evidence>
<keyword evidence="3" id="KW-0479">Metal-binding</keyword>
<dbReference type="GO" id="GO:0051603">
    <property type="term" value="P:proteolysis involved in protein catabolic process"/>
    <property type="evidence" value="ECO:0007669"/>
    <property type="project" value="TreeGrafter"/>
</dbReference>
<gene>
    <name evidence="10" type="ORF">SAMN05216200_106115</name>
</gene>
<comment type="cofactor">
    <cofactor evidence="1">
        <name>Zn(2+)</name>
        <dbReference type="ChEBI" id="CHEBI:29105"/>
    </cofactor>
</comment>
<keyword evidence="8" id="KW-0732">Signal</keyword>
<evidence type="ECO:0000256" key="1">
    <source>
        <dbReference type="ARBA" id="ARBA00001947"/>
    </source>
</evidence>
<sequence>MMTRLTRTLSRAACALAVAAATLQAAPAQALSLIRDAEIEATLRRLSGPVFRAAGLDPDEVRIVILQDPSVNAFVFGGRNMALTTGLLRESDRPAQLIGVIAHEAGHIVGGHLARRQIAERNARGPVLLGLALGVAAAAAGGGPAAAAAIAGGGQAAERALLAYSRAEESAADQAALTYLERAGIDPGGMLEVLDRFRGQEVFSERHQDPFARTHPISAERLSLARARAMRSPAWGRASPPETVYWFDRMRAKLDGFLERPDRLLARLDPADGSEFARLRRAVALHRLPDPDRALAEVDKLIAMRPSDPYYHELKGQILLESGRAAQAVPAYREAVRLAPDEPLILAYLGRALLALNDPAADREARAALEQGAARSGGGDATLLRDLALAYARTGDEGMAALTTAERLAIAGARRDAVNQARRALTLLPKGSPAATRAQDIILSLQDG</sequence>
<dbReference type="Gene3D" id="1.25.40.10">
    <property type="entry name" value="Tetratricopeptide repeat domain"/>
    <property type="match status" value="1"/>
</dbReference>